<keyword evidence="3" id="KW-1185">Reference proteome</keyword>
<dbReference type="EMBL" id="KN838869">
    <property type="protein sequence ID" value="KIJ93041.1"/>
    <property type="molecule type" value="Genomic_DNA"/>
</dbReference>
<dbReference type="SUPFAM" id="SSF53098">
    <property type="entry name" value="Ribonuclease H-like"/>
    <property type="match status" value="1"/>
</dbReference>
<proteinExistence type="predicted"/>
<evidence type="ECO:0000259" key="1">
    <source>
        <dbReference type="Pfam" id="PF05699"/>
    </source>
</evidence>
<feature type="domain" description="HAT C-terminal dimerisation" evidence="1">
    <location>
        <begin position="4"/>
        <end position="62"/>
    </location>
</feature>
<sequence>MKCLQERKHDYEIFYWAAMDVLPMQASSVPCERIFSSSKETDTLRRSQLSAEMMEMLQMLKFQFRSERLDFNNNWVSSEGDLSVMDISPEVVEGMISDQRISDLDELIDSSFT</sequence>
<dbReference type="Pfam" id="PF05699">
    <property type="entry name" value="Dimer_Tnp_hAT"/>
    <property type="match status" value="1"/>
</dbReference>
<dbReference type="AlphaFoldDB" id="A0A0C9X5Z2"/>
<accession>A0A0C9X5Z2</accession>
<protein>
    <recommendedName>
        <fullName evidence="1">HAT C-terminal dimerisation domain-containing protein</fullName>
    </recommendedName>
</protein>
<reference evidence="3" key="2">
    <citation type="submission" date="2015-01" db="EMBL/GenBank/DDBJ databases">
        <title>Evolutionary Origins and Diversification of the Mycorrhizal Mutualists.</title>
        <authorList>
            <consortium name="DOE Joint Genome Institute"/>
            <consortium name="Mycorrhizal Genomics Consortium"/>
            <person name="Kohler A."/>
            <person name="Kuo A."/>
            <person name="Nagy L.G."/>
            <person name="Floudas D."/>
            <person name="Copeland A."/>
            <person name="Barry K.W."/>
            <person name="Cichocki N."/>
            <person name="Veneault-Fourrey C."/>
            <person name="LaButti K."/>
            <person name="Lindquist E.A."/>
            <person name="Lipzen A."/>
            <person name="Lundell T."/>
            <person name="Morin E."/>
            <person name="Murat C."/>
            <person name="Riley R."/>
            <person name="Ohm R."/>
            <person name="Sun H."/>
            <person name="Tunlid A."/>
            <person name="Henrissat B."/>
            <person name="Grigoriev I.V."/>
            <person name="Hibbett D.S."/>
            <person name="Martin F."/>
        </authorList>
    </citation>
    <scope>NUCLEOTIDE SEQUENCE [LARGE SCALE GENOMIC DNA]</scope>
    <source>
        <strain evidence="3">LaAM-08-1</strain>
    </source>
</reference>
<dbReference type="InterPro" id="IPR012337">
    <property type="entry name" value="RNaseH-like_sf"/>
</dbReference>
<dbReference type="InterPro" id="IPR008906">
    <property type="entry name" value="HATC_C_dom"/>
</dbReference>
<name>A0A0C9X5Z2_9AGAR</name>
<reference evidence="2 3" key="1">
    <citation type="submission" date="2014-04" db="EMBL/GenBank/DDBJ databases">
        <authorList>
            <consortium name="DOE Joint Genome Institute"/>
            <person name="Kuo A."/>
            <person name="Kohler A."/>
            <person name="Nagy L.G."/>
            <person name="Floudas D."/>
            <person name="Copeland A."/>
            <person name="Barry K.W."/>
            <person name="Cichocki N."/>
            <person name="Veneault-Fourrey C."/>
            <person name="LaButti K."/>
            <person name="Lindquist E.A."/>
            <person name="Lipzen A."/>
            <person name="Lundell T."/>
            <person name="Morin E."/>
            <person name="Murat C."/>
            <person name="Sun H."/>
            <person name="Tunlid A."/>
            <person name="Henrissat B."/>
            <person name="Grigoriev I.V."/>
            <person name="Hibbett D.S."/>
            <person name="Martin F."/>
            <person name="Nordberg H.P."/>
            <person name="Cantor M.N."/>
            <person name="Hua S.X."/>
        </authorList>
    </citation>
    <scope>NUCLEOTIDE SEQUENCE [LARGE SCALE GENOMIC DNA]</scope>
    <source>
        <strain evidence="2 3">LaAM-08-1</strain>
    </source>
</reference>
<dbReference type="Proteomes" id="UP000054477">
    <property type="component" value="Unassembled WGS sequence"/>
</dbReference>
<gene>
    <name evidence="2" type="ORF">K443DRAFT_112663</name>
</gene>
<dbReference type="HOGENOM" id="CLU_009123_9_2_1"/>
<evidence type="ECO:0000313" key="3">
    <source>
        <dbReference type="Proteomes" id="UP000054477"/>
    </source>
</evidence>
<organism evidence="2 3">
    <name type="scientific">Laccaria amethystina LaAM-08-1</name>
    <dbReference type="NCBI Taxonomy" id="1095629"/>
    <lineage>
        <taxon>Eukaryota</taxon>
        <taxon>Fungi</taxon>
        <taxon>Dikarya</taxon>
        <taxon>Basidiomycota</taxon>
        <taxon>Agaricomycotina</taxon>
        <taxon>Agaricomycetes</taxon>
        <taxon>Agaricomycetidae</taxon>
        <taxon>Agaricales</taxon>
        <taxon>Agaricineae</taxon>
        <taxon>Hydnangiaceae</taxon>
        <taxon>Laccaria</taxon>
    </lineage>
</organism>
<dbReference type="OrthoDB" id="3262464at2759"/>
<dbReference type="GO" id="GO:0046983">
    <property type="term" value="F:protein dimerization activity"/>
    <property type="evidence" value="ECO:0007669"/>
    <property type="project" value="InterPro"/>
</dbReference>
<evidence type="ECO:0000313" key="2">
    <source>
        <dbReference type="EMBL" id="KIJ93041.1"/>
    </source>
</evidence>